<keyword evidence="6" id="KW-0814">Transposable element</keyword>
<comment type="function">
    <text evidence="1 6">Required for the transposition of the insertion element.</text>
</comment>
<evidence type="ECO:0000256" key="5">
    <source>
        <dbReference type="ARBA" id="ARBA00023172"/>
    </source>
</evidence>
<comment type="similarity">
    <text evidence="2 6">Belongs to the transposase mutator family.</text>
</comment>
<evidence type="ECO:0000256" key="4">
    <source>
        <dbReference type="ARBA" id="ARBA00023125"/>
    </source>
</evidence>
<evidence type="ECO:0000313" key="8">
    <source>
        <dbReference type="Proteomes" id="UP000192936"/>
    </source>
</evidence>
<dbReference type="GO" id="GO:0003677">
    <property type="term" value="F:DNA binding"/>
    <property type="evidence" value="ECO:0007669"/>
    <property type="project" value="UniProtKB-UniRule"/>
</dbReference>
<dbReference type="Proteomes" id="UP000192936">
    <property type="component" value="Unassembled WGS sequence"/>
</dbReference>
<evidence type="ECO:0000256" key="3">
    <source>
        <dbReference type="ARBA" id="ARBA00022578"/>
    </source>
</evidence>
<dbReference type="GO" id="GO:0006313">
    <property type="term" value="P:DNA transposition"/>
    <property type="evidence" value="ECO:0007669"/>
    <property type="project" value="UniProtKB-UniRule"/>
</dbReference>
<dbReference type="STRING" id="286727.SAMN02982917_3944"/>
<name>A0A1X7GJZ3_9PROT</name>
<evidence type="ECO:0000256" key="1">
    <source>
        <dbReference type="ARBA" id="ARBA00002190"/>
    </source>
</evidence>
<dbReference type="PANTHER" id="PTHR33217">
    <property type="entry name" value="TRANSPOSASE FOR INSERTION SEQUENCE ELEMENT IS1081"/>
    <property type="match status" value="1"/>
</dbReference>
<evidence type="ECO:0000256" key="2">
    <source>
        <dbReference type="ARBA" id="ARBA00010961"/>
    </source>
</evidence>
<keyword evidence="3 6" id="KW-0815">Transposition</keyword>
<keyword evidence="5 6" id="KW-0233">DNA recombination</keyword>
<organism evidence="7 8">
    <name type="scientific">Azospirillum oryzae</name>
    <dbReference type="NCBI Taxonomy" id="286727"/>
    <lineage>
        <taxon>Bacteria</taxon>
        <taxon>Pseudomonadati</taxon>
        <taxon>Pseudomonadota</taxon>
        <taxon>Alphaproteobacteria</taxon>
        <taxon>Rhodospirillales</taxon>
        <taxon>Azospirillaceae</taxon>
        <taxon>Azospirillum</taxon>
    </lineage>
</organism>
<dbReference type="GO" id="GO:0004803">
    <property type="term" value="F:transposase activity"/>
    <property type="evidence" value="ECO:0007669"/>
    <property type="project" value="UniProtKB-UniRule"/>
</dbReference>
<gene>
    <name evidence="7" type="ORF">SAMN02982917_3944</name>
</gene>
<evidence type="ECO:0000256" key="6">
    <source>
        <dbReference type="RuleBase" id="RU365089"/>
    </source>
</evidence>
<dbReference type="Pfam" id="PF00872">
    <property type="entry name" value="Transposase_mut"/>
    <property type="match status" value="1"/>
</dbReference>
<reference evidence="7 8" key="1">
    <citation type="submission" date="2017-04" db="EMBL/GenBank/DDBJ databases">
        <authorList>
            <person name="Afonso C.L."/>
            <person name="Miller P.J."/>
            <person name="Scott M.A."/>
            <person name="Spackman E."/>
            <person name="Goraichik I."/>
            <person name="Dimitrov K.M."/>
            <person name="Suarez D.L."/>
            <person name="Swayne D.E."/>
        </authorList>
    </citation>
    <scope>NUCLEOTIDE SEQUENCE [LARGE SCALE GENOMIC DNA]</scope>
    <source>
        <strain evidence="7 8">A2P</strain>
    </source>
</reference>
<dbReference type="PANTHER" id="PTHR33217:SF7">
    <property type="entry name" value="TRANSPOSASE FOR INSERTION SEQUENCE ELEMENT IS1081"/>
    <property type="match status" value="1"/>
</dbReference>
<dbReference type="InterPro" id="IPR001207">
    <property type="entry name" value="Transposase_mutator"/>
</dbReference>
<evidence type="ECO:0000313" key="7">
    <source>
        <dbReference type="EMBL" id="SMF70840.1"/>
    </source>
</evidence>
<sequence length="90" mass="10122">MSAMTDEMMALRALLEKSPDADVLREMIGFAAERLMELEVQGLTGAAHGERSAERLVQRNGYRERDWVARAGTVELRIPKLRKGSYFPGL</sequence>
<accession>A0A1X7GJZ3</accession>
<keyword evidence="4 6" id="KW-0238">DNA-binding</keyword>
<protein>
    <recommendedName>
        <fullName evidence="6">Mutator family transposase</fullName>
    </recommendedName>
</protein>
<dbReference type="AlphaFoldDB" id="A0A1X7GJZ3"/>
<dbReference type="EMBL" id="FXAK01000007">
    <property type="protein sequence ID" value="SMF70840.1"/>
    <property type="molecule type" value="Genomic_DNA"/>
</dbReference>
<proteinExistence type="inferred from homology"/>